<reference evidence="1 2" key="1">
    <citation type="submission" date="2019-11" db="EMBL/GenBank/DDBJ databases">
        <authorList>
            <person name="Khan S.A."/>
            <person name="Jeon C.O."/>
            <person name="Chun B.H."/>
        </authorList>
    </citation>
    <scope>NUCLEOTIDE SEQUENCE [LARGE SCALE GENOMIC DNA]</scope>
    <source>
        <strain evidence="1 2">IMCC 1097</strain>
    </source>
</reference>
<accession>A0A5Q2QDJ3</accession>
<name>A0A5Q2QDJ3_9GAMM</name>
<dbReference type="AlphaFoldDB" id="A0A5Q2QDJ3"/>
<protein>
    <submittedName>
        <fullName evidence="1">Uncharacterized protein</fullName>
    </submittedName>
</protein>
<organism evidence="1 2">
    <name type="scientific">Litorivicinus lipolyticus</name>
    <dbReference type="NCBI Taxonomy" id="418701"/>
    <lineage>
        <taxon>Bacteria</taxon>
        <taxon>Pseudomonadati</taxon>
        <taxon>Pseudomonadota</taxon>
        <taxon>Gammaproteobacteria</taxon>
        <taxon>Oceanospirillales</taxon>
        <taxon>Litorivicinaceae</taxon>
        <taxon>Litorivicinus</taxon>
    </lineage>
</organism>
<evidence type="ECO:0000313" key="1">
    <source>
        <dbReference type="EMBL" id="QGG80067.1"/>
    </source>
</evidence>
<dbReference type="RefSeq" id="WP_153713571.1">
    <property type="nucleotide sequence ID" value="NZ_CP045871.1"/>
</dbReference>
<keyword evidence="2" id="KW-1185">Reference proteome</keyword>
<gene>
    <name evidence="1" type="ORF">GH975_05550</name>
</gene>
<dbReference type="KEGG" id="llp:GH975_05550"/>
<proteinExistence type="predicted"/>
<evidence type="ECO:0000313" key="2">
    <source>
        <dbReference type="Proteomes" id="UP000388235"/>
    </source>
</evidence>
<sequence length="68" mass="7953">MTMYSDLNISMDTNEIRPDHVMLWFPDMAHREACRLLWEWKARSNGRHAGVSRGDLKSLLGDLRLIKP</sequence>
<dbReference type="EMBL" id="CP045871">
    <property type="protein sequence ID" value="QGG80067.1"/>
    <property type="molecule type" value="Genomic_DNA"/>
</dbReference>
<dbReference type="Proteomes" id="UP000388235">
    <property type="component" value="Chromosome"/>
</dbReference>